<sequence length="152" mass="16784">MENLTGTGTRCSFDGGLGAGKNGEWRWGFVHRSEARFADNLQNKQKIERGKRGRAAGRSSVISAWSQPGKWKSRRGRLRLMFWWVSGCVGCFRWRTVEGGLAKESGGVGMVGRSLKLMLVWDLELVFGCRLEVFSGCVGWKTEGVLGLGLVA</sequence>
<evidence type="ECO:0000313" key="1">
    <source>
        <dbReference type="EMBL" id="JAP24823.1"/>
    </source>
</evidence>
<reference evidence="1" key="1">
    <citation type="submission" date="2015-12" db="EMBL/GenBank/DDBJ databases">
        <title>Gene expression during late stages of embryo sac development: a critical building block for successful pollen-pistil interactions.</title>
        <authorList>
            <person name="Liu Y."/>
            <person name="Joly V."/>
            <person name="Sabar M."/>
            <person name="Matton D.P."/>
        </authorList>
    </citation>
    <scope>NUCLEOTIDE SEQUENCE</scope>
</reference>
<organism evidence="1">
    <name type="scientific">Solanum chacoense</name>
    <name type="common">Chaco potato</name>
    <dbReference type="NCBI Taxonomy" id="4108"/>
    <lineage>
        <taxon>Eukaryota</taxon>
        <taxon>Viridiplantae</taxon>
        <taxon>Streptophyta</taxon>
        <taxon>Embryophyta</taxon>
        <taxon>Tracheophyta</taxon>
        <taxon>Spermatophyta</taxon>
        <taxon>Magnoliopsida</taxon>
        <taxon>eudicotyledons</taxon>
        <taxon>Gunneridae</taxon>
        <taxon>Pentapetalae</taxon>
        <taxon>asterids</taxon>
        <taxon>lamiids</taxon>
        <taxon>Solanales</taxon>
        <taxon>Solanaceae</taxon>
        <taxon>Solanoideae</taxon>
        <taxon>Solaneae</taxon>
        <taxon>Solanum</taxon>
    </lineage>
</organism>
<dbReference type="EMBL" id="GEDG01013966">
    <property type="protein sequence ID" value="JAP24823.1"/>
    <property type="molecule type" value="Transcribed_RNA"/>
</dbReference>
<name>A0A0V0HXE9_SOLCH</name>
<protein>
    <submittedName>
        <fullName evidence="1">Putative ovule protein</fullName>
    </submittedName>
</protein>
<accession>A0A0V0HXE9</accession>
<proteinExistence type="predicted"/>
<dbReference type="AlphaFoldDB" id="A0A0V0HXE9"/>